<name>A0A2R3UAK3_9VIRU</name>
<evidence type="ECO:0000313" key="1">
    <source>
        <dbReference type="EMBL" id="AVQ10213.1"/>
    </source>
</evidence>
<reference evidence="1" key="1">
    <citation type="submission" date="2018-03" db="EMBL/GenBank/DDBJ databases">
        <title>Twenty-four Novel Viral Genomes identified from the Dushanzi Mud Volcanic Sediment in Xinjiang, China.</title>
        <authorList>
            <person name="Han L."/>
        </authorList>
    </citation>
    <scope>NUCLEOTIDE SEQUENCE</scope>
</reference>
<sequence>MFGLDDVLTGGLSLLGGVANNLFAGQRQSDAQAFNAQQAAMNREFQERMDNTKYQRTANDMQAAGLNRILAVGSPGSAPSGNMATSSPGAPVHDMLGPAVNTAMARERLSQELLNMKETNKNIATDTMKKDVEATNVVADTSRKIAETSKLGDETKIIVEKLMQAKLEADEARIKREQLENPAFRILHQTGNIGKEMERASSALGNVPALINARNKGKTIDLQRDTFKERFGVP</sequence>
<accession>A0A2R3UAK3</accession>
<protein>
    <submittedName>
        <fullName evidence="1">Minor capsid protein</fullName>
    </submittedName>
</protein>
<organism evidence="1">
    <name type="scientific">Gokushovirinae environmental samples</name>
    <dbReference type="NCBI Taxonomy" id="1478972"/>
    <lineage>
        <taxon>Viruses</taxon>
        <taxon>Monodnaviria</taxon>
        <taxon>Sangervirae</taxon>
        <taxon>Phixviricota</taxon>
        <taxon>Malgrandaviricetes</taxon>
        <taxon>Petitvirales</taxon>
        <taxon>Microviridae</taxon>
        <taxon>environmental samples</taxon>
    </lineage>
</organism>
<dbReference type="EMBL" id="MH029521">
    <property type="protein sequence ID" value="AVQ10213.1"/>
    <property type="molecule type" value="Genomic_DNA"/>
</dbReference>
<proteinExistence type="predicted"/>